<dbReference type="RefSeq" id="WP_035196516.1">
    <property type="nucleotide sequence ID" value="NZ_JJRY01000012.1"/>
</dbReference>
<comment type="caution">
    <text evidence="5">The sequence shown here is derived from an EMBL/GenBank/DDBJ whole genome shotgun (WGS) entry which is preliminary data.</text>
</comment>
<gene>
    <name evidence="5" type="ORF">M670_03043</name>
</gene>
<evidence type="ECO:0000313" key="6">
    <source>
        <dbReference type="Proteomes" id="UP000027936"/>
    </source>
</evidence>
<dbReference type="PANTHER" id="PTHR43308:SF5">
    <property type="entry name" value="S-LAYER PROTEIN _ PEPTIDOGLYCAN ENDO-BETA-N-ACETYLGLUCOSAMINIDASE"/>
    <property type="match status" value="1"/>
</dbReference>
<evidence type="ECO:0000313" key="5">
    <source>
        <dbReference type="EMBL" id="KEF37740.1"/>
    </source>
</evidence>
<dbReference type="Pfam" id="PF00395">
    <property type="entry name" value="SLH"/>
    <property type="match status" value="3"/>
</dbReference>
<name>A0A072NWZ1_SCHAZ</name>
<dbReference type="EMBL" id="JJRY01000012">
    <property type="protein sequence ID" value="KEF37740.1"/>
    <property type="molecule type" value="Genomic_DNA"/>
</dbReference>
<sequence>MNKWVKKSLPLAVAASMAFTVIPGVVDAKSDNGKGNNNGKSNNKKVEQTWKQPAKKKYYLKDVETHWANQDIYKMYSLGLMSGYDDFTYQPNKPVTQLEVIASLVRVLELDGKDRTPKLSNKNLKDVPSWAKTSVAIAIEENLLDGNKNFQPNKPATRLFITNLLVQLVGNNIDEKWEDATPLFKDIDNLSKEEKAILAFAALTKLISGYSDNTFQPNKPVTRAEMAVFINRLLSYKEDLGDYYNESGNGTIVSIDSRNSEITIKQRVKTNGEWKYVNKEYTVDEDAKIYVDGKAATLSKLAANMSIEFTIDEDDNIIYIKAKSIVKEVKDYTYNGVITKVDNNIVWVNVDRVTVPFLINGNVKITTKSGTKAVIGDLKVDQKIAFNLNSTGVVSEILIDAQATNTNDEIKSLLNKLGDLNKIDLEIDGDNNTQVDIFFERKSNYGYEAQVKIVSENKRFELSGKTALTFLANFIENENIDFSDDDQSEVNEFVNDLIDEYNLTEADIDGVIVINNKTFNL</sequence>
<feature type="domain" description="SLH" evidence="4">
    <location>
        <begin position="119"/>
        <end position="179"/>
    </location>
</feature>
<evidence type="ECO:0000259" key="4">
    <source>
        <dbReference type="PROSITE" id="PS51272"/>
    </source>
</evidence>
<reference evidence="5 6" key="1">
    <citation type="submission" date="2014-04" db="EMBL/GenBank/DDBJ databases">
        <title>Draft genome sequence of Bacillus azotoformans MEV2011, a (co-) denitrifying strain unable to grow in the presence of oxygen.</title>
        <authorList>
            <person name="Nielsen M."/>
            <person name="Schreiber L."/>
            <person name="Finster K."/>
            <person name="Schramm A."/>
        </authorList>
    </citation>
    <scope>NUCLEOTIDE SEQUENCE [LARGE SCALE GENOMIC DNA]</scope>
    <source>
        <strain evidence="5 6">MEV2011</strain>
    </source>
</reference>
<feature type="signal peptide" evidence="3">
    <location>
        <begin position="1"/>
        <end position="28"/>
    </location>
</feature>
<feature type="region of interest" description="Disordered" evidence="2">
    <location>
        <begin position="29"/>
        <end position="48"/>
    </location>
</feature>
<dbReference type="PANTHER" id="PTHR43308">
    <property type="entry name" value="OUTER MEMBRANE PROTEIN ALPHA-RELATED"/>
    <property type="match status" value="1"/>
</dbReference>
<dbReference type="OrthoDB" id="2611444at2"/>
<evidence type="ECO:0000256" key="1">
    <source>
        <dbReference type="ARBA" id="ARBA00022729"/>
    </source>
</evidence>
<feature type="domain" description="SLH" evidence="4">
    <location>
        <begin position="55"/>
        <end position="118"/>
    </location>
</feature>
<proteinExistence type="predicted"/>
<organism evidence="5 6">
    <name type="scientific">Schinkia azotoformans MEV2011</name>
    <dbReference type="NCBI Taxonomy" id="1348973"/>
    <lineage>
        <taxon>Bacteria</taxon>
        <taxon>Bacillati</taxon>
        <taxon>Bacillota</taxon>
        <taxon>Bacilli</taxon>
        <taxon>Bacillales</taxon>
        <taxon>Bacillaceae</taxon>
        <taxon>Calidifontibacillus/Schinkia group</taxon>
        <taxon>Schinkia</taxon>
    </lineage>
</organism>
<dbReference type="PROSITE" id="PS51272">
    <property type="entry name" value="SLH"/>
    <property type="match status" value="3"/>
</dbReference>
<evidence type="ECO:0000256" key="2">
    <source>
        <dbReference type="SAM" id="MobiDB-lite"/>
    </source>
</evidence>
<dbReference type="InterPro" id="IPR001119">
    <property type="entry name" value="SLH_dom"/>
</dbReference>
<dbReference type="PATRIC" id="fig|1348973.3.peg.2945"/>
<evidence type="ECO:0000256" key="3">
    <source>
        <dbReference type="SAM" id="SignalP"/>
    </source>
</evidence>
<keyword evidence="1 3" id="KW-0732">Signal</keyword>
<dbReference type="AlphaFoldDB" id="A0A072NWZ1"/>
<protein>
    <submittedName>
        <fullName evidence="5">Putative S-layer protein</fullName>
    </submittedName>
</protein>
<feature type="chain" id="PRO_5001681119" evidence="3">
    <location>
        <begin position="29"/>
        <end position="521"/>
    </location>
</feature>
<dbReference type="InterPro" id="IPR051465">
    <property type="entry name" value="Cell_Envelope_Struct_Comp"/>
</dbReference>
<accession>A0A072NWZ1</accession>
<feature type="domain" description="SLH" evidence="4">
    <location>
        <begin position="180"/>
        <end position="244"/>
    </location>
</feature>
<dbReference type="Proteomes" id="UP000027936">
    <property type="component" value="Unassembled WGS sequence"/>
</dbReference>